<evidence type="ECO:0000256" key="3">
    <source>
        <dbReference type="ARBA" id="ARBA00023024"/>
    </source>
</evidence>
<dbReference type="Proteomes" id="UP001242342">
    <property type="component" value="Unassembled WGS sequence"/>
</dbReference>
<name>A0A2G1BUU1_9FLAO</name>
<accession>A0A2G1BUU1</accession>
<evidence type="ECO:0000259" key="4">
    <source>
        <dbReference type="PROSITE" id="PS51910"/>
    </source>
</evidence>
<dbReference type="GO" id="GO:0008061">
    <property type="term" value="F:chitin binding"/>
    <property type="evidence" value="ECO:0007669"/>
    <property type="project" value="InterPro"/>
</dbReference>
<dbReference type="SUPFAM" id="SSF51445">
    <property type="entry name" value="(Trans)glycosidases"/>
    <property type="match status" value="1"/>
</dbReference>
<keyword evidence="3" id="KW-0624">Polysaccharide degradation</keyword>
<reference evidence="5 8" key="3">
    <citation type="submission" date="2023-07" db="EMBL/GenBank/DDBJ databases">
        <title>Genome content predicts the carbon catabolic preferences of heterotrophic bacteria.</title>
        <authorList>
            <person name="Gralka M."/>
        </authorList>
    </citation>
    <scope>NUCLEOTIDE SEQUENCE [LARGE SCALE GENOMIC DNA]</scope>
    <source>
        <strain evidence="5 8">4G03</strain>
    </source>
</reference>
<dbReference type="InterPro" id="IPR001223">
    <property type="entry name" value="Glyco_hydro18_cat"/>
</dbReference>
<dbReference type="AlphaFoldDB" id="A0A2G1BUU1"/>
<dbReference type="Proteomes" id="UP000222163">
    <property type="component" value="Unassembled WGS sequence"/>
</dbReference>
<dbReference type="EMBL" id="JAUYVU010000008">
    <property type="protein sequence ID" value="MDP2541966.1"/>
    <property type="molecule type" value="Genomic_DNA"/>
</dbReference>
<dbReference type="Pfam" id="PF00704">
    <property type="entry name" value="Glyco_hydro_18"/>
    <property type="match status" value="1"/>
</dbReference>
<comment type="caution">
    <text evidence="6">The sequence shown here is derived from an EMBL/GenBank/DDBJ whole genome shotgun (WGS) entry which is preliminary data.</text>
</comment>
<dbReference type="PROSITE" id="PS51257">
    <property type="entry name" value="PROKAR_LIPOPROTEIN"/>
    <property type="match status" value="1"/>
</dbReference>
<dbReference type="Gene3D" id="3.10.50.10">
    <property type="match status" value="1"/>
</dbReference>
<dbReference type="PANTHER" id="PTHR11177:SF317">
    <property type="entry name" value="CHITINASE 12-RELATED"/>
    <property type="match status" value="1"/>
</dbReference>
<reference evidence="6 7" key="1">
    <citation type="journal article" date="2016" name="Nat. Commun.">
        <title>Microbial interactions lead to rapid micro-scale successions on model marine particles.</title>
        <authorList>
            <person name="Datta M.S."/>
            <person name="Sliwerska E."/>
            <person name="Gore J."/>
            <person name="Polz M.F."/>
            <person name="Cordero O.X."/>
        </authorList>
    </citation>
    <scope>NUCLEOTIDE SEQUENCE [LARGE SCALE GENOMIC DNA]</scope>
    <source>
        <strain evidence="6 7">4G03</strain>
    </source>
</reference>
<evidence type="ECO:0000313" key="7">
    <source>
        <dbReference type="Proteomes" id="UP000222163"/>
    </source>
</evidence>
<comment type="catalytic activity">
    <reaction evidence="1">
        <text>Random endo-hydrolysis of N-acetyl-beta-D-glucosaminide (1-&gt;4)-beta-linkages in chitin and chitodextrins.</text>
        <dbReference type="EC" id="3.2.1.14"/>
    </reaction>
</comment>
<evidence type="ECO:0000313" key="5">
    <source>
        <dbReference type="EMBL" id="MDP2541966.1"/>
    </source>
</evidence>
<reference evidence="6" key="2">
    <citation type="submission" date="2017-10" db="EMBL/GenBank/DDBJ databases">
        <authorList>
            <person name="Enke T.N."/>
            <person name="Cordero O.X."/>
        </authorList>
    </citation>
    <scope>NUCLEOTIDE SEQUENCE</scope>
    <source>
        <strain evidence="6">4G03</strain>
    </source>
</reference>
<dbReference type="RefSeq" id="WP_099215336.1">
    <property type="nucleotide sequence ID" value="NZ_JAUYVU010000008.1"/>
</dbReference>
<evidence type="ECO:0000256" key="1">
    <source>
        <dbReference type="ARBA" id="ARBA00000822"/>
    </source>
</evidence>
<keyword evidence="5" id="KW-0378">Hydrolase</keyword>
<dbReference type="GO" id="GO:0005975">
    <property type="term" value="P:carbohydrate metabolic process"/>
    <property type="evidence" value="ECO:0007669"/>
    <property type="project" value="InterPro"/>
</dbReference>
<dbReference type="GO" id="GO:0008843">
    <property type="term" value="F:endochitinase activity"/>
    <property type="evidence" value="ECO:0007669"/>
    <property type="project" value="UniProtKB-EC"/>
</dbReference>
<keyword evidence="3" id="KW-0146">Chitin degradation</keyword>
<dbReference type="GO" id="GO:0006032">
    <property type="term" value="P:chitin catabolic process"/>
    <property type="evidence" value="ECO:0007669"/>
    <property type="project" value="UniProtKB-KW"/>
</dbReference>
<dbReference type="InterPro" id="IPR017853">
    <property type="entry name" value="GH"/>
</dbReference>
<dbReference type="GO" id="GO:0005576">
    <property type="term" value="C:extracellular region"/>
    <property type="evidence" value="ECO:0007669"/>
    <property type="project" value="TreeGrafter"/>
</dbReference>
<organism evidence="6 7">
    <name type="scientific">Tenacibaculum discolor</name>
    <dbReference type="NCBI Taxonomy" id="361581"/>
    <lineage>
        <taxon>Bacteria</taxon>
        <taxon>Pseudomonadati</taxon>
        <taxon>Bacteroidota</taxon>
        <taxon>Flavobacteriia</taxon>
        <taxon>Flavobacteriales</taxon>
        <taxon>Flavobacteriaceae</taxon>
        <taxon>Tenacibaculum</taxon>
    </lineage>
</organism>
<proteinExistence type="predicted"/>
<dbReference type="InterPro" id="IPR029070">
    <property type="entry name" value="Chitinase_insertion_sf"/>
</dbReference>
<feature type="domain" description="GH18" evidence="4">
    <location>
        <begin position="90"/>
        <end position="427"/>
    </location>
</feature>
<protein>
    <recommendedName>
        <fullName evidence="2">chitinase</fullName>
        <ecNumber evidence="2">3.2.1.14</ecNumber>
    </recommendedName>
</protein>
<dbReference type="SMART" id="SM00636">
    <property type="entry name" value="Glyco_18"/>
    <property type="match status" value="1"/>
</dbReference>
<dbReference type="EC" id="3.2.1.14" evidence="2"/>
<keyword evidence="8" id="KW-1185">Reference proteome</keyword>
<dbReference type="PROSITE" id="PS51910">
    <property type="entry name" value="GH18_2"/>
    <property type="match status" value="1"/>
</dbReference>
<dbReference type="InterPro" id="IPR050314">
    <property type="entry name" value="Glycosyl_Hydrlase_18"/>
</dbReference>
<dbReference type="PANTHER" id="PTHR11177">
    <property type="entry name" value="CHITINASE"/>
    <property type="match status" value="1"/>
</dbReference>
<keyword evidence="3" id="KW-0119">Carbohydrate metabolism</keyword>
<dbReference type="InterPro" id="IPR011583">
    <property type="entry name" value="Chitinase_II/V-like_cat"/>
</dbReference>
<dbReference type="Gene3D" id="3.20.20.80">
    <property type="entry name" value="Glycosidases"/>
    <property type="match status" value="1"/>
</dbReference>
<evidence type="ECO:0000313" key="8">
    <source>
        <dbReference type="Proteomes" id="UP001242342"/>
    </source>
</evidence>
<evidence type="ECO:0000256" key="2">
    <source>
        <dbReference type="ARBA" id="ARBA00012729"/>
    </source>
</evidence>
<evidence type="ECO:0000313" key="6">
    <source>
        <dbReference type="EMBL" id="PHN97619.1"/>
    </source>
</evidence>
<sequence length="427" mass="49381">MKHPKNKQIRLLISLLFLIVLITSCSNKKEKTLPNNNNQPSLKHEKTARIPDSREFISQRHLHEQKYGNLNFSTERQWDSLNNISYKPIAHKKGTVHPKYRTFGWHVYSNGSAYKSYNFSMLWGISYFSYSVEPKTGNYKSIHQWKTTPLIDSAKTKGCKVFLSVTNFGSKNNTVFLKNSKAQTRLIENLAELLALRNANGINIDFEGVAKEDRNQFTQFIINVSKKLKEKNPNYMVSLCLYAIDWNNVFDIPAINPHIDFYTLMGYDYYGSFSKTTGPVTPFKYSEKFGNGLKASVNYYKDKGVPLHKLIAGLPYYGAEWYTKKSEMGAKVTKFKSHPRYHTIQDIYIDSLQIPVKFDPKSASSYIIIKDSNQEYRQLFFEDVQSLALKYDWIKHNKIGGVGIWALGYDNGYSQLWDLLAEKFSKE</sequence>
<dbReference type="EMBL" id="PDUU01000006">
    <property type="protein sequence ID" value="PHN97619.1"/>
    <property type="molecule type" value="Genomic_DNA"/>
</dbReference>
<gene>
    <name evidence="6" type="ORF">CSC81_08515</name>
    <name evidence="5" type="ORF">Q8W23_10820</name>
</gene>